<dbReference type="NCBIfam" id="NF033664">
    <property type="entry name" value="PACE_transport"/>
    <property type="match status" value="1"/>
</dbReference>
<feature type="transmembrane region" description="Helical" evidence="1">
    <location>
        <begin position="107"/>
        <end position="129"/>
    </location>
</feature>
<accession>A0A5B0VN12</accession>
<dbReference type="Proteomes" id="UP000323161">
    <property type="component" value="Unassembled WGS sequence"/>
</dbReference>
<evidence type="ECO:0000313" key="4">
    <source>
        <dbReference type="Proteomes" id="UP000323161"/>
    </source>
</evidence>
<protein>
    <submittedName>
        <fullName evidence="3">PACE efflux transporter</fullName>
    </submittedName>
</protein>
<dbReference type="EMBL" id="VTUU01000001">
    <property type="protein sequence ID" value="KAA1176082.1"/>
    <property type="molecule type" value="Genomic_DNA"/>
</dbReference>
<name>A0A5B0VN12_9GAMM</name>
<reference evidence="3 4" key="1">
    <citation type="submission" date="2019-08" db="EMBL/GenBank/DDBJ databases">
        <title>Marinobacter ZYF650 sp. nov., a marine bacterium isolated from seawater of the Mariana trench.</title>
        <authorList>
            <person name="Ahmad W."/>
        </authorList>
    </citation>
    <scope>NUCLEOTIDE SEQUENCE [LARGE SCALE GENOMIC DNA]</scope>
    <source>
        <strain evidence="3 4">ZYF650</strain>
    </source>
</reference>
<dbReference type="InterPro" id="IPR058208">
    <property type="entry name" value="PACE"/>
</dbReference>
<evidence type="ECO:0000259" key="2">
    <source>
        <dbReference type="Pfam" id="PF05232"/>
    </source>
</evidence>
<feature type="domain" description="Chlorhexidine efflux transporter" evidence="2">
    <location>
        <begin position="2"/>
        <end position="64"/>
    </location>
</feature>
<keyword evidence="1" id="KW-0812">Transmembrane</keyword>
<dbReference type="Pfam" id="PF05232">
    <property type="entry name" value="BTP"/>
    <property type="match status" value="2"/>
</dbReference>
<proteinExistence type="predicted"/>
<dbReference type="RefSeq" id="WP_149598708.1">
    <property type="nucleotide sequence ID" value="NZ_VTUU01000001.1"/>
</dbReference>
<dbReference type="AlphaFoldDB" id="A0A5B0VN12"/>
<keyword evidence="1" id="KW-0472">Membrane</keyword>
<evidence type="ECO:0000313" key="3">
    <source>
        <dbReference type="EMBL" id="KAA1176082.1"/>
    </source>
</evidence>
<feature type="transmembrane region" description="Helical" evidence="1">
    <location>
        <begin position="79"/>
        <end position="101"/>
    </location>
</feature>
<evidence type="ECO:0000256" key="1">
    <source>
        <dbReference type="SAM" id="Phobius"/>
    </source>
</evidence>
<comment type="caution">
    <text evidence="3">The sequence shown here is derived from an EMBL/GenBank/DDBJ whole genome shotgun (WGS) entry which is preliminary data.</text>
</comment>
<keyword evidence="4" id="KW-1185">Reference proteome</keyword>
<feature type="transmembrane region" description="Helical" evidence="1">
    <location>
        <begin position="12"/>
        <end position="32"/>
    </location>
</feature>
<sequence>MRTTADRVRQAVSFEVIGILLSTVLGTLIFHMPIETMGVLTIIGASLATVWNYVFNLLFDHALLRARGTTRKTLGLRVLHALCFEAVLMLAFLPVIAWWLGLSLLEALVMDIAFVVFYLFYAFLFTWAYDTIFPVPETIKQPLSDCA</sequence>
<feature type="domain" description="Chlorhexidine efflux transporter" evidence="2">
    <location>
        <begin position="72"/>
        <end position="134"/>
    </location>
</feature>
<gene>
    <name evidence="3" type="ORF">FWJ25_02825</name>
</gene>
<dbReference type="InterPro" id="IPR007896">
    <property type="entry name" value="BTP_bacteria"/>
</dbReference>
<feature type="transmembrane region" description="Helical" evidence="1">
    <location>
        <begin position="38"/>
        <end position="59"/>
    </location>
</feature>
<keyword evidence="1" id="KW-1133">Transmembrane helix</keyword>
<organism evidence="3 4">
    <name type="scientific">Marinobacter salinexigens</name>
    <dbReference type="NCBI Taxonomy" id="2919747"/>
    <lineage>
        <taxon>Bacteria</taxon>
        <taxon>Pseudomonadati</taxon>
        <taxon>Pseudomonadota</taxon>
        <taxon>Gammaproteobacteria</taxon>
        <taxon>Pseudomonadales</taxon>
        <taxon>Marinobacteraceae</taxon>
        <taxon>Marinobacter</taxon>
    </lineage>
</organism>